<dbReference type="EMBL" id="CAXKWB010001545">
    <property type="protein sequence ID" value="CAL4064797.1"/>
    <property type="molecule type" value="Genomic_DNA"/>
</dbReference>
<protein>
    <recommendedName>
        <fullName evidence="10">G-protein coupled receptors family 1 profile domain-containing protein</fullName>
    </recommendedName>
</protein>
<dbReference type="PANTHER" id="PTHR45695">
    <property type="entry name" value="LEUCOKININ RECEPTOR-RELATED"/>
    <property type="match status" value="1"/>
</dbReference>
<dbReference type="Proteomes" id="UP001497623">
    <property type="component" value="Unassembled WGS sequence"/>
</dbReference>
<evidence type="ECO:0000313" key="12">
    <source>
        <dbReference type="Proteomes" id="UP001497623"/>
    </source>
</evidence>
<evidence type="ECO:0000313" key="11">
    <source>
        <dbReference type="EMBL" id="CAL4064797.1"/>
    </source>
</evidence>
<evidence type="ECO:0000256" key="3">
    <source>
        <dbReference type="ARBA" id="ARBA00022692"/>
    </source>
</evidence>
<keyword evidence="3 9" id="KW-0812">Transmembrane</keyword>
<dbReference type="Gene3D" id="1.20.1070.10">
    <property type="entry name" value="Rhodopsin 7-helix transmembrane proteins"/>
    <property type="match status" value="1"/>
</dbReference>
<dbReference type="PANTHER" id="PTHR45695:SF28">
    <property type="entry name" value="G-PROTEIN COUPLED RECEPTORS FAMILY 1 PROFILE DOMAIN-CONTAINING PROTEIN"/>
    <property type="match status" value="1"/>
</dbReference>
<feature type="transmembrane region" description="Helical" evidence="9">
    <location>
        <begin position="77"/>
        <end position="96"/>
    </location>
</feature>
<keyword evidence="4 9" id="KW-1133">Transmembrane helix</keyword>
<feature type="transmembrane region" description="Helical" evidence="9">
    <location>
        <begin position="117"/>
        <end position="136"/>
    </location>
</feature>
<evidence type="ECO:0000256" key="1">
    <source>
        <dbReference type="ARBA" id="ARBA00004141"/>
    </source>
</evidence>
<keyword evidence="8" id="KW-0807">Transducer</keyword>
<comment type="caution">
    <text evidence="11">The sequence shown here is derived from an EMBL/GenBank/DDBJ whole genome shotgun (WGS) entry which is preliminary data.</text>
</comment>
<dbReference type="PROSITE" id="PS50262">
    <property type="entry name" value="G_PROTEIN_RECEP_F1_2"/>
    <property type="match status" value="1"/>
</dbReference>
<sequence length="143" mass="15938">FQIIAYVLLTVVSLIGNTLVILVVYYNSNMRSSTNQYLVNLAVADLLVTLTYPLHLVRNLSAHHQFHLPEFFCKLDGFVSTCVLLASVLTLSVISFGRFVAVMFPLHARTSPDRARIVIAAIWLTSIIIAGPILSVRRLNIIE</sequence>
<dbReference type="SUPFAM" id="SSF81321">
    <property type="entry name" value="Family A G protein-coupled receptor-like"/>
    <property type="match status" value="1"/>
</dbReference>
<feature type="non-terminal residue" evidence="11">
    <location>
        <position position="143"/>
    </location>
</feature>
<evidence type="ECO:0000256" key="9">
    <source>
        <dbReference type="SAM" id="Phobius"/>
    </source>
</evidence>
<comment type="similarity">
    <text evidence="2">Belongs to the G-protein coupled receptor 1 family.</text>
</comment>
<evidence type="ECO:0000256" key="8">
    <source>
        <dbReference type="ARBA" id="ARBA00023224"/>
    </source>
</evidence>
<dbReference type="AlphaFoldDB" id="A0AAV2PW75"/>
<reference evidence="11 12" key="1">
    <citation type="submission" date="2024-05" db="EMBL/GenBank/DDBJ databases">
        <authorList>
            <person name="Wallberg A."/>
        </authorList>
    </citation>
    <scope>NUCLEOTIDE SEQUENCE [LARGE SCALE GENOMIC DNA]</scope>
</reference>
<proteinExistence type="inferred from homology"/>
<organism evidence="11 12">
    <name type="scientific">Meganyctiphanes norvegica</name>
    <name type="common">Northern krill</name>
    <name type="synonym">Thysanopoda norvegica</name>
    <dbReference type="NCBI Taxonomy" id="48144"/>
    <lineage>
        <taxon>Eukaryota</taxon>
        <taxon>Metazoa</taxon>
        <taxon>Ecdysozoa</taxon>
        <taxon>Arthropoda</taxon>
        <taxon>Crustacea</taxon>
        <taxon>Multicrustacea</taxon>
        <taxon>Malacostraca</taxon>
        <taxon>Eumalacostraca</taxon>
        <taxon>Eucarida</taxon>
        <taxon>Euphausiacea</taxon>
        <taxon>Euphausiidae</taxon>
        <taxon>Meganyctiphanes</taxon>
    </lineage>
</organism>
<comment type="subcellular location">
    <subcellularLocation>
        <location evidence="1">Membrane</location>
        <topology evidence="1">Multi-pass membrane protein</topology>
    </subcellularLocation>
</comment>
<evidence type="ECO:0000259" key="10">
    <source>
        <dbReference type="PROSITE" id="PS50262"/>
    </source>
</evidence>
<dbReference type="GO" id="GO:0004930">
    <property type="term" value="F:G protein-coupled receptor activity"/>
    <property type="evidence" value="ECO:0007669"/>
    <property type="project" value="UniProtKB-KW"/>
</dbReference>
<evidence type="ECO:0000256" key="5">
    <source>
        <dbReference type="ARBA" id="ARBA00023040"/>
    </source>
</evidence>
<accession>A0AAV2PW75</accession>
<keyword evidence="6 9" id="KW-0472">Membrane</keyword>
<evidence type="ECO:0000256" key="4">
    <source>
        <dbReference type="ARBA" id="ARBA00022989"/>
    </source>
</evidence>
<dbReference type="Pfam" id="PF00001">
    <property type="entry name" value="7tm_1"/>
    <property type="match status" value="1"/>
</dbReference>
<feature type="transmembrane region" description="Helical" evidence="9">
    <location>
        <begin position="6"/>
        <end position="25"/>
    </location>
</feature>
<keyword evidence="12" id="KW-1185">Reference proteome</keyword>
<gene>
    <name evidence="11" type="ORF">MNOR_LOCUS4255</name>
</gene>
<feature type="non-terminal residue" evidence="11">
    <location>
        <position position="1"/>
    </location>
</feature>
<keyword evidence="7" id="KW-0675">Receptor</keyword>
<dbReference type="InterPro" id="IPR017452">
    <property type="entry name" value="GPCR_Rhodpsn_7TM"/>
</dbReference>
<dbReference type="GO" id="GO:0005886">
    <property type="term" value="C:plasma membrane"/>
    <property type="evidence" value="ECO:0007669"/>
    <property type="project" value="TreeGrafter"/>
</dbReference>
<feature type="transmembrane region" description="Helical" evidence="9">
    <location>
        <begin position="37"/>
        <end position="57"/>
    </location>
</feature>
<dbReference type="InterPro" id="IPR000276">
    <property type="entry name" value="GPCR_Rhodpsn"/>
</dbReference>
<name>A0AAV2PW75_MEGNR</name>
<evidence type="ECO:0000256" key="2">
    <source>
        <dbReference type="ARBA" id="ARBA00010663"/>
    </source>
</evidence>
<dbReference type="PRINTS" id="PR00237">
    <property type="entry name" value="GPCRRHODOPSN"/>
</dbReference>
<keyword evidence="5" id="KW-0297">G-protein coupled receptor</keyword>
<evidence type="ECO:0000256" key="7">
    <source>
        <dbReference type="ARBA" id="ARBA00023170"/>
    </source>
</evidence>
<evidence type="ECO:0000256" key="6">
    <source>
        <dbReference type="ARBA" id="ARBA00023136"/>
    </source>
</evidence>
<feature type="domain" description="G-protein coupled receptors family 1 profile" evidence="10">
    <location>
        <begin position="16"/>
        <end position="143"/>
    </location>
</feature>